<sequence length="121" mass="13470">MARRPHWTIYLYWDARDADLVTWIQTHVPLGQRSAWIKACLRDAMMRTEQTRDSEPPAPGDAATLPALQEAIQVLTRRVAALEAAQGDAPPSDPEGASVAWDTATVSAFWASLRPETDEER</sequence>
<proteinExistence type="predicted"/>
<dbReference type="EMBL" id="FWWY01000001">
    <property type="protein sequence ID" value="SMC01950.1"/>
    <property type="molecule type" value="Genomic_DNA"/>
</dbReference>
<reference evidence="2" key="1">
    <citation type="submission" date="2017-04" db="EMBL/GenBank/DDBJ databases">
        <authorList>
            <person name="Varghese N."/>
            <person name="Submissions S."/>
        </authorList>
    </citation>
    <scope>NUCLEOTIDE SEQUENCE [LARGE SCALE GENOMIC DNA]</scope>
    <source>
        <strain evidence="2">DSM 9293</strain>
    </source>
</reference>
<dbReference type="OrthoDB" id="10002390at2"/>
<dbReference type="Proteomes" id="UP000192660">
    <property type="component" value="Unassembled WGS sequence"/>
</dbReference>
<accession>A0A1W1W7C0</accession>
<organism evidence="1 2">
    <name type="scientific">Sulfobacillus thermosulfidooxidans (strain DSM 9293 / VKM B-1269 / AT-1)</name>
    <dbReference type="NCBI Taxonomy" id="929705"/>
    <lineage>
        <taxon>Bacteria</taxon>
        <taxon>Bacillati</taxon>
        <taxon>Bacillota</taxon>
        <taxon>Clostridia</taxon>
        <taxon>Eubacteriales</taxon>
        <taxon>Clostridiales Family XVII. Incertae Sedis</taxon>
        <taxon>Sulfobacillus</taxon>
    </lineage>
</organism>
<keyword evidence="2" id="KW-1185">Reference proteome</keyword>
<protein>
    <submittedName>
        <fullName evidence="1">Uncharacterized protein</fullName>
    </submittedName>
</protein>
<evidence type="ECO:0000313" key="2">
    <source>
        <dbReference type="Proteomes" id="UP000192660"/>
    </source>
</evidence>
<dbReference type="AlphaFoldDB" id="A0A1W1W7C0"/>
<dbReference type="RefSeq" id="WP_084660697.1">
    <property type="nucleotide sequence ID" value="NZ_FWWY01000001.1"/>
</dbReference>
<gene>
    <name evidence="1" type="ORF">SAMN00768000_0177</name>
</gene>
<evidence type="ECO:0000313" key="1">
    <source>
        <dbReference type="EMBL" id="SMC01950.1"/>
    </source>
</evidence>
<name>A0A1W1W7C0_SULTA</name>